<gene>
    <name evidence="2" type="ORF">SAMN02746064_00547</name>
</gene>
<dbReference type="InterPro" id="IPR009501">
    <property type="entry name" value="UCP020269"/>
</dbReference>
<protein>
    <submittedName>
        <fullName evidence="2">Uncharacterized ACR, YkgG family COG1556</fullName>
    </submittedName>
</protein>
<dbReference type="RefSeq" id="WP_073269539.1">
    <property type="nucleotide sequence ID" value="NZ_FQTU01000002.1"/>
</dbReference>
<keyword evidence="3" id="KW-1185">Reference proteome</keyword>
<reference evidence="2 3" key="1">
    <citation type="submission" date="2016-11" db="EMBL/GenBank/DDBJ databases">
        <authorList>
            <person name="Jaros S."/>
            <person name="Januszkiewicz K."/>
            <person name="Wedrychowicz H."/>
        </authorList>
    </citation>
    <scope>NUCLEOTIDE SEQUENCE [LARGE SCALE GENOMIC DNA]</scope>
    <source>
        <strain evidence="2 3">DSM 14828</strain>
    </source>
</reference>
<dbReference type="OrthoDB" id="9809147at2"/>
<evidence type="ECO:0000313" key="3">
    <source>
        <dbReference type="Proteomes" id="UP000184251"/>
    </source>
</evidence>
<name>A0A1M4TMV4_9FIRM</name>
<dbReference type="Pfam" id="PF02589">
    <property type="entry name" value="LUD_dom"/>
    <property type="match status" value="1"/>
</dbReference>
<dbReference type="PANTHER" id="PTHR36179:SF2">
    <property type="entry name" value="LUD DOMAIN-CONTAINING PROTEIN"/>
    <property type="match status" value="1"/>
</dbReference>
<feature type="domain" description="LUD" evidence="1">
    <location>
        <begin position="18"/>
        <end position="205"/>
    </location>
</feature>
<sequence length="211" mass="23609">MSVKKDFYANLSKSLLGKFEKRRFEAYYCETKDEALKKALEIIPEDSVVSFGGTMTVKEIGLTEALRNGKYKLIDREEARNAEEKAIITRKAMDCDYYLMSTNAFTSEGELVNIDGNGNRVAALCYGPKNIIVIAGMNKLAEDRENGIWRVQNVASPQNTIRLERKTPCAITGECGDCYGDSSICSQIVITRRSHQKGRIKVILVGEELGY</sequence>
<dbReference type="PANTHER" id="PTHR36179">
    <property type="entry name" value="LUD_DOM DOMAIN-CONTAINING PROTEIN"/>
    <property type="match status" value="1"/>
</dbReference>
<dbReference type="STRING" id="1120975.SAMN02746064_00547"/>
<dbReference type="InterPro" id="IPR003741">
    <property type="entry name" value="LUD_dom"/>
</dbReference>
<dbReference type="PIRSF" id="PIRSF020269">
    <property type="entry name" value="DUF1121"/>
    <property type="match status" value="1"/>
</dbReference>
<evidence type="ECO:0000259" key="1">
    <source>
        <dbReference type="Pfam" id="PF02589"/>
    </source>
</evidence>
<accession>A0A1M4TMV4</accession>
<organism evidence="2 3">
    <name type="scientific">Alkalibacter saccharofermentans DSM 14828</name>
    <dbReference type="NCBI Taxonomy" id="1120975"/>
    <lineage>
        <taxon>Bacteria</taxon>
        <taxon>Bacillati</taxon>
        <taxon>Bacillota</taxon>
        <taxon>Clostridia</taxon>
        <taxon>Eubacteriales</taxon>
        <taxon>Eubacteriaceae</taxon>
        <taxon>Alkalibacter</taxon>
    </lineage>
</organism>
<proteinExistence type="predicted"/>
<dbReference type="EMBL" id="FQTU01000002">
    <property type="protein sequence ID" value="SHE45704.1"/>
    <property type="molecule type" value="Genomic_DNA"/>
</dbReference>
<dbReference type="AlphaFoldDB" id="A0A1M4TMV4"/>
<dbReference type="Proteomes" id="UP000184251">
    <property type="component" value="Unassembled WGS sequence"/>
</dbReference>
<evidence type="ECO:0000313" key="2">
    <source>
        <dbReference type="EMBL" id="SHE45704.1"/>
    </source>
</evidence>